<dbReference type="Gene3D" id="1.20.210.10">
    <property type="entry name" value="Cytochrome c oxidase-like, subunit I domain"/>
    <property type="match status" value="1"/>
</dbReference>
<dbReference type="OrthoDB" id="5295665at2"/>
<dbReference type="InterPro" id="IPR036927">
    <property type="entry name" value="Cyt_c_oxase-like_su1_sf"/>
</dbReference>
<feature type="transmembrane region" description="Helical" evidence="2">
    <location>
        <begin position="227"/>
        <end position="249"/>
    </location>
</feature>
<feature type="transmembrane region" description="Helical" evidence="2">
    <location>
        <begin position="46"/>
        <end position="72"/>
    </location>
</feature>
<proteinExistence type="predicted"/>
<feature type="transmembrane region" description="Helical" evidence="2">
    <location>
        <begin position="193"/>
        <end position="215"/>
    </location>
</feature>
<reference evidence="3 4" key="1">
    <citation type="submission" date="2019-01" db="EMBL/GenBank/DDBJ databases">
        <title>Genomic insights into a novel species Rhodoferax sp.</title>
        <authorList>
            <person name="Jin L."/>
        </authorList>
    </citation>
    <scope>NUCLEOTIDE SEQUENCE [LARGE SCALE GENOMIC DNA]</scope>
    <source>
        <strain evidence="3 4">CHu59-6-5</strain>
    </source>
</reference>
<feature type="transmembrane region" description="Helical" evidence="2">
    <location>
        <begin position="12"/>
        <end position="34"/>
    </location>
</feature>
<feature type="transmembrane region" description="Helical" evidence="2">
    <location>
        <begin position="255"/>
        <end position="274"/>
    </location>
</feature>
<evidence type="ECO:0000313" key="3">
    <source>
        <dbReference type="EMBL" id="QDL36125.1"/>
    </source>
</evidence>
<gene>
    <name evidence="3" type="ORF">EUB48_01565</name>
</gene>
<feature type="transmembrane region" description="Helical" evidence="2">
    <location>
        <begin position="295"/>
        <end position="318"/>
    </location>
</feature>
<evidence type="ECO:0008006" key="5">
    <source>
        <dbReference type="Google" id="ProtNLM"/>
    </source>
</evidence>
<feature type="transmembrane region" description="Helical" evidence="2">
    <location>
        <begin position="324"/>
        <end position="343"/>
    </location>
</feature>
<feature type="compositionally biased region" description="Pro residues" evidence="1">
    <location>
        <begin position="438"/>
        <end position="450"/>
    </location>
</feature>
<name>A0A515D6T7_9BURK</name>
<keyword evidence="2" id="KW-0472">Membrane</keyword>
<accession>A0A515D6T7</accession>
<dbReference type="EMBL" id="CP035503">
    <property type="protein sequence ID" value="QDL36125.1"/>
    <property type="molecule type" value="Genomic_DNA"/>
</dbReference>
<sequence>MSIGSKVSRWTMVHFGCAITALLAAEVLLVAGYADPLAGLRAPATLAGVHLITIGWLSLLMLGALYQFVPVITNTTLYSQRLPLYSLLAIAPGLVAMLAGFVALGGTPFLATVWLPIGGSLVLTGFVLGAINLAATLWRARPLPLPADFVAFSLVFLLLTGLIGLGFALAFALPRPPAFLLDLTGRGLSLHVAVGLGGWFTLTVMGVSYRLLSMFMLAPDEPRRSTYAALVLTVGGLTLLVAGGLAGLWGGMAVGWVEALGATLAGLGVICYLADIIEFYRARKRRQLELNSVTAAAALTLIALALVLAALAMAWGVLGRFAGAIGYLFVFGGLSGLGLSQLYKIVPFLTWLEVFGKRLGKGPVPRVQDLVNERRARPGFALYFAATVLASAALACAQPVLWKIAAALQLVATVLITIELWRARHPDPNTKSSLVRPPGMPSPPGKPKTPSPMAAAAATLASSPSHPIQGE</sequence>
<dbReference type="Proteomes" id="UP000316798">
    <property type="component" value="Chromosome"/>
</dbReference>
<keyword evidence="2" id="KW-1133">Transmembrane helix</keyword>
<evidence type="ECO:0000256" key="1">
    <source>
        <dbReference type="SAM" id="MobiDB-lite"/>
    </source>
</evidence>
<feature type="transmembrane region" description="Helical" evidence="2">
    <location>
        <begin position="113"/>
        <end position="137"/>
    </location>
</feature>
<organism evidence="3 4">
    <name type="scientific">Rhodoferax sediminis</name>
    <dbReference type="NCBI Taxonomy" id="2509614"/>
    <lineage>
        <taxon>Bacteria</taxon>
        <taxon>Pseudomonadati</taxon>
        <taxon>Pseudomonadota</taxon>
        <taxon>Betaproteobacteria</taxon>
        <taxon>Burkholderiales</taxon>
        <taxon>Comamonadaceae</taxon>
        <taxon>Rhodoferax</taxon>
    </lineage>
</organism>
<feature type="transmembrane region" description="Helical" evidence="2">
    <location>
        <begin position="380"/>
        <end position="400"/>
    </location>
</feature>
<feature type="compositionally biased region" description="Low complexity" evidence="1">
    <location>
        <begin position="451"/>
        <end position="471"/>
    </location>
</feature>
<dbReference type="SUPFAM" id="SSF81442">
    <property type="entry name" value="Cytochrome c oxidase subunit I-like"/>
    <property type="match status" value="1"/>
</dbReference>
<dbReference type="RefSeq" id="WP_142817276.1">
    <property type="nucleotide sequence ID" value="NZ_CP035503.1"/>
</dbReference>
<keyword evidence="2" id="KW-0812">Transmembrane</keyword>
<dbReference type="KEGG" id="rhf:EUB48_01565"/>
<feature type="transmembrane region" description="Helical" evidence="2">
    <location>
        <begin position="149"/>
        <end position="173"/>
    </location>
</feature>
<dbReference type="AlphaFoldDB" id="A0A515D6T7"/>
<evidence type="ECO:0000313" key="4">
    <source>
        <dbReference type="Proteomes" id="UP000316798"/>
    </source>
</evidence>
<keyword evidence="4" id="KW-1185">Reference proteome</keyword>
<protein>
    <recommendedName>
        <fullName evidence="5">Cytochrome C oxidase subunit I</fullName>
    </recommendedName>
</protein>
<feature type="transmembrane region" description="Helical" evidence="2">
    <location>
        <begin position="84"/>
        <end position="107"/>
    </location>
</feature>
<feature type="region of interest" description="Disordered" evidence="1">
    <location>
        <begin position="427"/>
        <end position="471"/>
    </location>
</feature>
<evidence type="ECO:0000256" key="2">
    <source>
        <dbReference type="SAM" id="Phobius"/>
    </source>
</evidence>